<dbReference type="PRINTS" id="PR00455">
    <property type="entry name" value="HTHTETR"/>
</dbReference>
<evidence type="ECO:0000259" key="5">
    <source>
        <dbReference type="PROSITE" id="PS50977"/>
    </source>
</evidence>
<protein>
    <submittedName>
        <fullName evidence="6">Transcriptional regulator, TetR family</fullName>
    </submittedName>
</protein>
<dbReference type="SUPFAM" id="SSF46689">
    <property type="entry name" value="Homeodomain-like"/>
    <property type="match status" value="1"/>
</dbReference>
<evidence type="ECO:0000256" key="2">
    <source>
        <dbReference type="ARBA" id="ARBA00023125"/>
    </source>
</evidence>
<feature type="DNA-binding region" description="H-T-H motif" evidence="4">
    <location>
        <begin position="41"/>
        <end position="60"/>
    </location>
</feature>
<dbReference type="GO" id="GO:0003700">
    <property type="term" value="F:DNA-binding transcription factor activity"/>
    <property type="evidence" value="ECO:0007669"/>
    <property type="project" value="TreeGrafter"/>
</dbReference>
<organism evidence="6 7">
    <name type="scientific">Phytopseudomonas seleniipraecipitans</name>
    <dbReference type="NCBI Taxonomy" id="640205"/>
    <lineage>
        <taxon>Bacteria</taxon>
        <taxon>Pseudomonadati</taxon>
        <taxon>Pseudomonadota</taxon>
        <taxon>Gammaproteobacteria</taxon>
        <taxon>Pseudomonadales</taxon>
        <taxon>Pseudomonadaceae</taxon>
        <taxon>Phytopseudomonas</taxon>
    </lineage>
</organism>
<dbReference type="InterPro" id="IPR050109">
    <property type="entry name" value="HTH-type_TetR-like_transc_reg"/>
</dbReference>
<evidence type="ECO:0000313" key="6">
    <source>
        <dbReference type="EMBL" id="SDE87961.1"/>
    </source>
</evidence>
<dbReference type="OrthoDB" id="270177at2"/>
<evidence type="ECO:0000256" key="3">
    <source>
        <dbReference type="ARBA" id="ARBA00023163"/>
    </source>
</evidence>
<dbReference type="RefSeq" id="WP_092363645.1">
    <property type="nucleotide sequence ID" value="NZ_FNBM01000001.1"/>
</dbReference>
<gene>
    <name evidence="6" type="ORF">SAMN05216381_0207</name>
</gene>
<dbReference type="InterPro" id="IPR039536">
    <property type="entry name" value="TetR_C_Proteobacteria"/>
</dbReference>
<keyword evidence="3" id="KW-0804">Transcription</keyword>
<dbReference type="PROSITE" id="PS50977">
    <property type="entry name" value="HTH_TETR_2"/>
    <property type="match status" value="1"/>
</dbReference>
<accession>A0A1G7GIN5</accession>
<evidence type="ECO:0000256" key="1">
    <source>
        <dbReference type="ARBA" id="ARBA00023015"/>
    </source>
</evidence>
<evidence type="ECO:0000256" key="4">
    <source>
        <dbReference type="PROSITE-ProRule" id="PRU00335"/>
    </source>
</evidence>
<reference evidence="6 7" key="1">
    <citation type="submission" date="2016-10" db="EMBL/GenBank/DDBJ databases">
        <authorList>
            <person name="de Groot N.N."/>
        </authorList>
    </citation>
    <scope>NUCLEOTIDE SEQUENCE [LARGE SCALE GENOMIC DNA]</scope>
    <source>
        <strain evidence="6 7">LMG 25475</strain>
    </source>
</reference>
<dbReference type="EMBL" id="FNBM01000001">
    <property type="protein sequence ID" value="SDE87961.1"/>
    <property type="molecule type" value="Genomic_DNA"/>
</dbReference>
<feature type="domain" description="HTH tetR-type" evidence="5">
    <location>
        <begin position="18"/>
        <end position="78"/>
    </location>
</feature>
<dbReference type="Pfam" id="PF00440">
    <property type="entry name" value="TetR_N"/>
    <property type="match status" value="1"/>
</dbReference>
<proteinExistence type="predicted"/>
<dbReference type="InterPro" id="IPR009057">
    <property type="entry name" value="Homeodomain-like_sf"/>
</dbReference>
<sequence>MSVRLVQQSAAHRTAKGAQRINDLVVIAAQMFLDKGFEAVAVDDLIARAGGSRRNVYSHFGGKEGLFEAAMLHVCAEMAKPLENLNINGLDPADVLPEFGRELVATALSPRTLAVHRLLTTEGKRFPKIAQAMLAASYEKVIDILATWITAHQQSTNRKLTAEIPAKVLAVQFVSMISSDLKLRAIVGLLGDDLPAAKVDEVVSSAVHTLLYGAASRPPVSGSRNA</sequence>
<dbReference type="Proteomes" id="UP000243378">
    <property type="component" value="Unassembled WGS sequence"/>
</dbReference>
<dbReference type="GO" id="GO:0000976">
    <property type="term" value="F:transcription cis-regulatory region binding"/>
    <property type="evidence" value="ECO:0007669"/>
    <property type="project" value="TreeGrafter"/>
</dbReference>
<dbReference type="InterPro" id="IPR001647">
    <property type="entry name" value="HTH_TetR"/>
</dbReference>
<dbReference type="Gene3D" id="1.10.10.60">
    <property type="entry name" value="Homeodomain-like"/>
    <property type="match status" value="1"/>
</dbReference>
<keyword evidence="1" id="KW-0805">Transcription regulation</keyword>
<keyword evidence="2 4" id="KW-0238">DNA-binding</keyword>
<dbReference type="PANTHER" id="PTHR30055">
    <property type="entry name" value="HTH-TYPE TRANSCRIPTIONAL REGULATOR RUTR"/>
    <property type="match status" value="1"/>
</dbReference>
<name>A0A1G7GIN5_9GAMM</name>
<dbReference type="AlphaFoldDB" id="A0A1G7GIN5"/>
<dbReference type="PANTHER" id="PTHR30055:SF234">
    <property type="entry name" value="HTH-TYPE TRANSCRIPTIONAL REGULATOR BETI"/>
    <property type="match status" value="1"/>
</dbReference>
<dbReference type="Pfam" id="PF14246">
    <property type="entry name" value="TetR_C_7"/>
    <property type="match status" value="1"/>
</dbReference>
<evidence type="ECO:0000313" key="7">
    <source>
        <dbReference type="Proteomes" id="UP000243378"/>
    </source>
</evidence>
<dbReference type="Gene3D" id="1.10.357.10">
    <property type="entry name" value="Tetracycline Repressor, domain 2"/>
    <property type="match status" value="1"/>
</dbReference>
<dbReference type="STRING" id="640205.SAMN05216381_0207"/>